<protein>
    <submittedName>
        <fullName evidence="1">Uncharacterized protein</fullName>
    </submittedName>
</protein>
<sequence length="148" mass="16868">MRRRNWTDQPGNGGASLTTSFNVPVSVHLINFLSHVLIIGWQVAKPTPDLFTDIRKASELNEHPVNRPNRLETGCCKNGKIIILRFTKTTFSSHFLERKKIESIPTYLPIYLPACHIPHNYPRKSDKSVTIEAICKIHSPTHTDDIQE</sequence>
<reference evidence="1 2" key="1">
    <citation type="submission" date="2015-01" db="EMBL/GenBank/DDBJ databases">
        <title>Evolution of Trichinella species and genotypes.</title>
        <authorList>
            <person name="Korhonen P.K."/>
            <person name="Edoardo P."/>
            <person name="Giuseppe L.R."/>
            <person name="Gasser R.B."/>
        </authorList>
    </citation>
    <scope>NUCLEOTIDE SEQUENCE [LARGE SCALE GENOMIC DNA]</scope>
    <source>
        <strain evidence="1">ISS2496</strain>
    </source>
</reference>
<accession>A0A0V0ZJX3</accession>
<proteinExistence type="predicted"/>
<gene>
    <name evidence="1" type="ORF">T12_14643</name>
</gene>
<dbReference type="EMBL" id="JYDQ01000160">
    <property type="protein sequence ID" value="KRY12617.1"/>
    <property type="molecule type" value="Genomic_DNA"/>
</dbReference>
<evidence type="ECO:0000313" key="2">
    <source>
        <dbReference type="Proteomes" id="UP000054783"/>
    </source>
</evidence>
<dbReference type="OrthoDB" id="5914004at2759"/>
<dbReference type="AlphaFoldDB" id="A0A0V0ZJX3"/>
<evidence type="ECO:0000313" key="1">
    <source>
        <dbReference type="EMBL" id="KRY12617.1"/>
    </source>
</evidence>
<keyword evidence="2" id="KW-1185">Reference proteome</keyword>
<comment type="caution">
    <text evidence="1">The sequence shown here is derived from an EMBL/GenBank/DDBJ whole genome shotgun (WGS) entry which is preliminary data.</text>
</comment>
<dbReference type="Proteomes" id="UP000054783">
    <property type="component" value="Unassembled WGS sequence"/>
</dbReference>
<organism evidence="1 2">
    <name type="scientific">Trichinella patagoniensis</name>
    <dbReference type="NCBI Taxonomy" id="990121"/>
    <lineage>
        <taxon>Eukaryota</taxon>
        <taxon>Metazoa</taxon>
        <taxon>Ecdysozoa</taxon>
        <taxon>Nematoda</taxon>
        <taxon>Enoplea</taxon>
        <taxon>Dorylaimia</taxon>
        <taxon>Trichinellida</taxon>
        <taxon>Trichinellidae</taxon>
        <taxon>Trichinella</taxon>
    </lineage>
</organism>
<name>A0A0V0ZJX3_9BILA</name>